<comment type="caution">
    <text evidence="6">The sequence shown here is derived from an EMBL/GenBank/DDBJ whole genome shotgun (WGS) entry which is preliminary data.</text>
</comment>
<evidence type="ECO:0000313" key="6">
    <source>
        <dbReference type="EMBL" id="OAY64602.1"/>
    </source>
</evidence>
<feature type="region of interest" description="Disordered" evidence="3">
    <location>
        <begin position="351"/>
        <end position="376"/>
    </location>
</feature>
<keyword evidence="2" id="KW-0539">Nucleus</keyword>
<feature type="region of interest" description="Disordered" evidence="3">
    <location>
        <begin position="72"/>
        <end position="98"/>
    </location>
</feature>
<sequence>MDGDAAAAAANATADADAGRDAGGDWRSKIRPDGRAKIVDQIIGKLKMHTQNSVPEALRAIASKVEEKHFTTATSQGQPLAVPKVEHSPENTPLTPQNFRKITDSLTVHGTSFSPNCNMRCAPVVLRNSPNRSLGQDEVPNSNTVQRQVQNSHFYANHTRQLPMQNSRHQSLLQSNMQQQPPREHFSLLPNQFQSPHQSFMDSNFNLRQNQVRQVIPSSIHEHLQSTSVGRQHHAPLNFGQLRSSSVRRQSISTPQKSIMPSREQLIGQRSNISNMQQRQLLGQQNGVLIFSDIHKNCQNSADNLGVTNAVPQLQTHQPSLMLLESQSQKTRHQPSQQQLYSDIQTMMQLQRESAMHQQPDSLKQETDDPQSSDSVLRPQNIIEDNKQSIPSNAETLVASSSSPVDTATQMESATQLDWQEDLYQKINFLKEAILLREGINEISYISLIPLKRRLFMVVLRLEIQSMKEMYFGELKHLHQKFSLLIQQNQHTPMLHFPKGDSSFYAPSTLKETEKTSGTSAVPSVANCRHNLTTVASQQTQPNGVTTLGGISSSPLLSNFSSSEENKPSVIDDTNGPEKPINRLIKSVQSMSPEVLHSVVDDILGVGNLTGRIAGSAPGCISRPRPSLGKNLAVITKRHLQDQQFSSQQRKKMKRDITSVASSFVSSTGRKSDGLDESYSVVTSESESAASTCSKRRKIAAGHALVDEIREINRLLIDTVLSISNEDKDFNDAASKGHEGTIIKLSFSAVSISPSLKSHLASSQPSLIMPLRLLVPANYPKCSPIVLDNPLGEESIKSGDLSTRMQSRFSMYLCCLSQPMSLRAIAKGWDACARKVIEEYALQNGGAYLEPLGDIAPVSGGEDDGVDFELPPVDELCLPGREPLDRGHHLYLAGSNLAQRAGVEHRRPPLRVLELERAGRGPLQSEFLDVSEHQPRQEKQNLVDEPQWQPFQEEYRHFERRFAEHFSREHVNLLRKHSLERFLKTYGVADDHRGECVVVAEVEADLHAGVAAADDEHALPRVLLAGLVVGDVRDAAAEFGVEPRDLGHDALRVLAGGDDEPPPDVLDLGAAGPGLGGPHAPEAAGAVEAGRLHGLVEARVDVIKNGVRYYVIDELLLGRVVGVVVGEGEARQLAELLGQVQLEAVVGAVLPEGGHAVCPLQDDERHALLLQAGRHRQPRRPRADDNRPVHPHAPPRRRRQHELIPLPHPDHYS</sequence>
<reference evidence="6 7" key="1">
    <citation type="journal article" date="2016" name="DNA Res.">
        <title>The draft genome of MD-2 pineapple using hybrid error correction of long reads.</title>
        <authorList>
            <person name="Redwan R.M."/>
            <person name="Saidin A."/>
            <person name="Kumar S.V."/>
        </authorList>
    </citation>
    <scope>NUCLEOTIDE SEQUENCE [LARGE SCALE GENOMIC DNA]</scope>
    <source>
        <strain evidence="7">cv. MD2</strain>
        <tissue evidence="6">Leaf</tissue>
    </source>
</reference>
<feature type="compositionally biased region" description="Basic residues" evidence="3">
    <location>
        <begin position="1189"/>
        <end position="1200"/>
    </location>
</feature>
<comment type="subcellular location">
    <subcellularLocation>
        <location evidence="1">Nucleus</location>
    </subcellularLocation>
</comment>
<protein>
    <submittedName>
        <fullName evidence="6">Mediator of RNA polymerase II transcription subunit 15a</fullName>
    </submittedName>
</protein>
<gene>
    <name evidence="6" type="ORF">ACMD2_01925</name>
</gene>
<evidence type="ECO:0000313" key="7">
    <source>
        <dbReference type="Proteomes" id="UP000092600"/>
    </source>
</evidence>
<evidence type="ECO:0000256" key="2">
    <source>
        <dbReference type="ARBA" id="ARBA00023242"/>
    </source>
</evidence>
<evidence type="ECO:0000259" key="5">
    <source>
        <dbReference type="Pfam" id="PF21539"/>
    </source>
</evidence>
<dbReference type="STRING" id="4615.A0A199UI83"/>
<name>A0A199UI83_ANACO</name>
<dbReference type="GO" id="GO:0005634">
    <property type="term" value="C:nucleus"/>
    <property type="evidence" value="ECO:0007669"/>
    <property type="project" value="UniProtKB-SubCell"/>
</dbReference>
<feature type="compositionally biased region" description="Polar residues" evidence="3">
    <location>
        <begin position="351"/>
        <end position="362"/>
    </location>
</feature>
<dbReference type="PANTHER" id="PTHR33137:SF42">
    <property type="entry name" value="MEDIATOR COMPLEX SUBUNIT 15 KIX DOMAIN-CONTAINING PROTEIN"/>
    <property type="match status" value="1"/>
</dbReference>
<dbReference type="Pfam" id="PF21539">
    <property type="entry name" value="Med15_C"/>
    <property type="match status" value="1"/>
</dbReference>
<feature type="compositionally biased region" description="Basic and acidic residues" evidence="3">
    <location>
        <begin position="17"/>
        <end position="30"/>
    </location>
</feature>
<feature type="region of interest" description="Disordered" evidence="3">
    <location>
        <begin position="1"/>
        <end position="30"/>
    </location>
</feature>
<dbReference type="EMBL" id="LSRQ01007777">
    <property type="protein sequence ID" value="OAY64602.1"/>
    <property type="molecule type" value="Genomic_DNA"/>
</dbReference>
<dbReference type="GO" id="GO:0003713">
    <property type="term" value="F:transcription coactivator activity"/>
    <property type="evidence" value="ECO:0007669"/>
    <property type="project" value="InterPro"/>
</dbReference>
<dbReference type="Proteomes" id="UP000092600">
    <property type="component" value="Unassembled WGS sequence"/>
</dbReference>
<feature type="domain" description="ARC105/Med15 mediator subunit C-terminal" evidence="5">
    <location>
        <begin position="763"/>
        <end position="834"/>
    </location>
</feature>
<dbReference type="Pfam" id="PF16987">
    <property type="entry name" value="KIX_2"/>
    <property type="match status" value="1"/>
</dbReference>
<dbReference type="GO" id="GO:0031490">
    <property type="term" value="F:chromatin DNA binding"/>
    <property type="evidence" value="ECO:0007669"/>
    <property type="project" value="InterPro"/>
</dbReference>
<feature type="compositionally biased region" description="Low complexity" evidence="3">
    <location>
        <begin position="1"/>
        <end position="16"/>
    </location>
</feature>
<evidence type="ECO:0000259" key="4">
    <source>
        <dbReference type="Pfam" id="PF16987"/>
    </source>
</evidence>
<dbReference type="PANTHER" id="PTHR33137">
    <property type="entry name" value="MEDIATOR OF RNA POLYMERASE II TRANSCRIPTION SUBUNIT 15A-RELATED"/>
    <property type="match status" value="1"/>
</dbReference>
<evidence type="ECO:0000256" key="1">
    <source>
        <dbReference type="ARBA" id="ARBA00004123"/>
    </source>
</evidence>
<feature type="region of interest" description="Disordered" evidence="3">
    <location>
        <begin position="1172"/>
        <end position="1213"/>
    </location>
</feature>
<dbReference type="InterPro" id="IPR036546">
    <property type="entry name" value="MED15_KIX"/>
</dbReference>
<accession>A0A199UI83</accession>
<feature type="domain" description="Mediator complex subunit 15 KIX" evidence="4">
    <location>
        <begin position="24"/>
        <end position="76"/>
    </location>
</feature>
<evidence type="ECO:0000256" key="3">
    <source>
        <dbReference type="SAM" id="MobiDB-lite"/>
    </source>
</evidence>
<organism evidence="6 7">
    <name type="scientific">Ananas comosus</name>
    <name type="common">Pineapple</name>
    <name type="synonym">Ananas ananas</name>
    <dbReference type="NCBI Taxonomy" id="4615"/>
    <lineage>
        <taxon>Eukaryota</taxon>
        <taxon>Viridiplantae</taxon>
        <taxon>Streptophyta</taxon>
        <taxon>Embryophyta</taxon>
        <taxon>Tracheophyta</taxon>
        <taxon>Spermatophyta</taxon>
        <taxon>Magnoliopsida</taxon>
        <taxon>Liliopsida</taxon>
        <taxon>Poales</taxon>
        <taxon>Bromeliaceae</taxon>
        <taxon>Bromelioideae</taxon>
        <taxon>Ananas</taxon>
    </lineage>
</organism>
<dbReference type="InterPro" id="IPR044661">
    <property type="entry name" value="MED15a/b/c-like"/>
</dbReference>
<dbReference type="AlphaFoldDB" id="A0A199UI83"/>
<feature type="region of interest" description="Disordered" evidence="3">
    <location>
        <begin position="556"/>
        <end position="578"/>
    </location>
</feature>
<proteinExistence type="predicted"/>
<dbReference type="InterPro" id="IPR048386">
    <property type="entry name" value="Med15_C"/>
</dbReference>